<proteinExistence type="predicted"/>
<organism evidence="2 3">
    <name type="scientific">Puccinia graminis f. sp. tritici</name>
    <dbReference type="NCBI Taxonomy" id="56615"/>
    <lineage>
        <taxon>Eukaryota</taxon>
        <taxon>Fungi</taxon>
        <taxon>Dikarya</taxon>
        <taxon>Basidiomycota</taxon>
        <taxon>Pucciniomycotina</taxon>
        <taxon>Pucciniomycetes</taxon>
        <taxon>Pucciniales</taxon>
        <taxon>Pucciniaceae</taxon>
        <taxon>Puccinia</taxon>
    </lineage>
</organism>
<protein>
    <submittedName>
        <fullName evidence="2">Uncharacterized protein</fullName>
    </submittedName>
</protein>
<keyword evidence="3" id="KW-1185">Reference proteome</keyword>
<dbReference type="EMBL" id="VSWC01000158">
    <property type="protein sequence ID" value="KAA1073751.1"/>
    <property type="molecule type" value="Genomic_DNA"/>
</dbReference>
<sequence length="80" mass="8359">MSISQLDPSLITLTPIDQNIVGSSPRTLTSAPDVSCLILASDVSGRWEPDDLQSPHASGPGGSLTETTRLAPLSQKLFGI</sequence>
<name>A0A5B0MAV5_PUCGR</name>
<evidence type="ECO:0000313" key="3">
    <source>
        <dbReference type="Proteomes" id="UP000324748"/>
    </source>
</evidence>
<dbReference type="Proteomes" id="UP000324748">
    <property type="component" value="Unassembled WGS sequence"/>
</dbReference>
<dbReference type="AlphaFoldDB" id="A0A5B0MAV5"/>
<evidence type="ECO:0000256" key="1">
    <source>
        <dbReference type="SAM" id="MobiDB-lite"/>
    </source>
</evidence>
<gene>
    <name evidence="2" type="ORF">PGT21_024499</name>
</gene>
<evidence type="ECO:0000313" key="2">
    <source>
        <dbReference type="EMBL" id="KAA1073751.1"/>
    </source>
</evidence>
<reference evidence="2 3" key="1">
    <citation type="submission" date="2019-05" db="EMBL/GenBank/DDBJ databases">
        <title>Emergence of the Ug99 lineage of the wheat stem rust pathogen through somatic hybridization.</title>
        <authorList>
            <person name="Li F."/>
            <person name="Upadhyaya N.M."/>
            <person name="Sperschneider J."/>
            <person name="Matny O."/>
            <person name="Nguyen-Phuc H."/>
            <person name="Mago R."/>
            <person name="Raley C."/>
            <person name="Miller M.E."/>
            <person name="Silverstein K.A.T."/>
            <person name="Henningsen E."/>
            <person name="Hirsch C.D."/>
            <person name="Visser B."/>
            <person name="Pretorius Z.A."/>
            <person name="Steffenson B.J."/>
            <person name="Schwessinger B."/>
            <person name="Dodds P.N."/>
            <person name="Figueroa M."/>
        </authorList>
    </citation>
    <scope>NUCLEOTIDE SEQUENCE [LARGE SCALE GENOMIC DNA]</scope>
    <source>
        <strain evidence="2">21-0</strain>
    </source>
</reference>
<comment type="caution">
    <text evidence="2">The sequence shown here is derived from an EMBL/GenBank/DDBJ whole genome shotgun (WGS) entry which is preliminary data.</text>
</comment>
<accession>A0A5B0MAV5</accession>
<feature type="region of interest" description="Disordered" evidence="1">
    <location>
        <begin position="48"/>
        <end position="68"/>
    </location>
</feature>